<dbReference type="EMBL" id="UYRU01086105">
    <property type="protein sequence ID" value="VDN34880.1"/>
    <property type="molecule type" value="Genomic_DNA"/>
</dbReference>
<feature type="non-terminal residue" evidence="1">
    <location>
        <position position="103"/>
    </location>
</feature>
<accession>A0A3P7N5C9</accession>
<evidence type="ECO:0000313" key="2">
    <source>
        <dbReference type="Proteomes" id="UP000281553"/>
    </source>
</evidence>
<protein>
    <submittedName>
        <fullName evidence="1">Uncharacterized protein</fullName>
    </submittedName>
</protein>
<reference evidence="1 2" key="1">
    <citation type="submission" date="2018-11" db="EMBL/GenBank/DDBJ databases">
        <authorList>
            <consortium name="Pathogen Informatics"/>
        </authorList>
    </citation>
    <scope>NUCLEOTIDE SEQUENCE [LARGE SCALE GENOMIC DNA]</scope>
</reference>
<gene>
    <name evidence="1" type="ORF">DILT_LOCUS16625</name>
</gene>
<name>A0A3P7N5C9_DIBLA</name>
<dbReference type="OrthoDB" id="431068at2759"/>
<sequence>MGQGLYYVADFSESIHEACTDNEKSTGGSAGADDVDFRMESASPNVVSSTEQCPVSRKRRFEVVTDGVLILRMVLHQNLSAPVARTTALYPYLYRFIDLKKQF</sequence>
<keyword evidence="2" id="KW-1185">Reference proteome</keyword>
<evidence type="ECO:0000313" key="1">
    <source>
        <dbReference type="EMBL" id="VDN34880.1"/>
    </source>
</evidence>
<proteinExistence type="predicted"/>
<dbReference type="AlphaFoldDB" id="A0A3P7N5C9"/>
<dbReference type="Proteomes" id="UP000281553">
    <property type="component" value="Unassembled WGS sequence"/>
</dbReference>
<organism evidence="1 2">
    <name type="scientific">Dibothriocephalus latus</name>
    <name type="common">Fish tapeworm</name>
    <name type="synonym">Diphyllobothrium latum</name>
    <dbReference type="NCBI Taxonomy" id="60516"/>
    <lineage>
        <taxon>Eukaryota</taxon>
        <taxon>Metazoa</taxon>
        <taxon>Spiralia</taxon>
        <taxon>Lophotrochozoa</taxon>
        <taxon>Platyhelminthes</taxon>
        <taxon>Cestoda</taxon>
        <taxon>Eucestoda</taxon>
        <taxon>Diphyllobothriidea</taxon>
        <taxon>Diphyllobothriidae</taxon>
        <taxon>Dibothriocephalus</taxon>
    </lineage>
</organism>